<name>A0A4Y7T7G6_COPMI</name>
<feature type="compositionally biased region" description="Low complexity" evidence="5">
    <location>
        <begin position="11"/>
        <end position="25"/>
    </location>
</feature>
<evidence type="ECO:0000259" key="6">
    <source>
        <dbReference type="Pfam" id="PF15456"/>
    </source>
</evidence>
<dbReference type="GO" id="GO:0031267">
    <property type="term" value="F:small GTPase binding"/>
    <property type="evidence" value="ECO:0007669"/>
    <property type="project" value="TreeGrafter"/>
</dbReference>
<dbReference type="STRING" id="71717.A0A4Y7T7G6"/>
<feature type="compositionally biased region" description="Low complexity" evidence="5">
    <location>
        <begin position="88"/>
        <end position="103"/>
    </location>
</feature>
<feature type="compositionally biased region" description="Polar residues" evidence="5">
    <location>
        <begin position="32"/>
        <end position="61"/>
    </location>
</feature>
<dbReference type="PANTHER" id="PTHR18921:SF2">
    <property type="entry name" value="THYROID RECEPTOR-INTERACTING PROTEIN 11"/>
    <property type="match status" value="1"/>
</dbReference>
<dbReference type="Proteomes" id="UP000298030">
    <property type="component" value="Unassembled WGS sequence"/>
</dbReference>
<feature type="compositionally biased region" description="Low complexity" evidence="5">
    <location>
        <begin position="298"/>
        <end position="310"/>
    </location>
</feature>
<feature type="coiled-coil region" evidence="4">
    <location>
        <begin position="225"/>
        <end position="252"/>
    </location>
</feature>
<comment type="subcellular location">
    <subcellularLocation>
        <location evidence="1">Golgi apparatus</location>
    </subcellularLocation>
</comment>
<feature type="coiled-coil region" evidence="4">
    <location>
        <begin position="815"/>
        <end position="969"/>
    </location>
</feature>
<feature type="region of interest" description="Disordered" evidence="5">
    <location>
        <begin position="281"/>
        <end position="311"/>
    </location>
</feature>
<feature type="compositionally biased region" description="Low complexity" evidence="5">
    <location>
        <begin position="629"/>
        <end position="641"/>
    </location>
</feature>
<feature type="compositionally biased region" description="Polar residues" evidence="5">
    <location>
        <begin position="698"/>
        <end position="709"/>
    </location>
</feature>
<sequence>MNGVRRLLGGSSSSPPSDAASTPPSSVMPLFSSKNSASTAPSASWSVSNSDNYPASGSPKTTPGLFLRKDKPRPLLSDDHGSWESGRSSNHAHQSSTSSMHSSLNRNGSLQSSTSSPRLVPVNGERNLSRRTTEESTDSAWIVKRNSTLSTTRDELLMSLMASEAVVDSREYDVLNAEEVEELKKEHALLSTRVAALQKKVALETKIRDAAASLSKVNSAQKRVSKQTDDHLESANKRVDAAQKELWRLSERANEIGRRLLEHRAAVLSISVRNMEKKMAVSSEDSGYDSSNRSTLMSPPSATSAFSSSSKQAKFDGPHLFAGHENTVVPRRKLSPEAASKEITALEDRLKAATATLAESTKIQAEMKKELSHLKLEKQEVETTMGLELQTAEDKIASMEKELPRLDELDNELQGFRQQQLEWEEERRRLEENAKEAAVLRDRVEELQNGVAEQSGGAAKMLNELREAHQRELAERDEQMRQLKDEFSGERAGWERERNALEDEKMDDLARLQQEMDQLRAQDEEVLQQANDELNLTLNSLRKIVQQFNIPLAQRDSRTSAMQNLLSALTQYLIDTQSKAEELARGGEGRDRSRQLEVELQRTTEKLQTISAELDETRKERDAAKRETIASSARSITSSPRSKTDSIRTPPAAYSNLANITPESSEFGPDTAGAKFIAALQPVWAILPSPEARAAKFSTNNSRSYRAQGSPSLSTSALPSPAGTGMSATGQAPTSLSDLDVRSLKTLYDPRQQAVPGSPLNGQFTLEGFIARVNALVTDDRALIERLLRFAQAHDLLKKNAERAQKLAQDGNVALETYQRQVKLLEANNSSLRLKVAELQDELRLLHDAIERLTAEKHQLEAFAAEQAETCRQLSEANDTLSARALNLAEEAANAPEIVRKQLDDVKRQLDDNKKLLDDRTKELDDARDEVDAMRSAEQGQRIALLDELNTMQTENAQLRQQLRAAKSGR</sequence>
<accession>A0A4Y7T7G6</accession>
<dbReference type="PANTHER" id="PTHR18921">
    <property type="entry name" value="MYOSIN HEAVY CHAIN - RELATED"/>
    <property type="match status" value="1"/>
</dbReference>
<feature type="compositionally biased region" description="Low complexity" evidence="5">
    <location>
        <begin position="710"/>
        <end position="722"/>
    </location>
</feature>
<dbReference type="GO" id="GO:0006888">
    <property type="term" value="P:endoplasmic reticulum to Golgi vesicle-mediated transport"/>
    <property type="evidence" value="ECO:0007669"/>
    <property type="project" value="TreeGrafter"/>
</dbReference>
<proteinExistence type="predicted"/>
<dbReference type="EMBL" id="QPFP01000024">
    <property type="protein sequence ID" value="TEB30126.1"/>
    <property type="molecule type" value="Genomic_DNA"/>
</dbReference>
<dbReference type="OrthoDB" id="5569911at2759"/>
<evidence type="ECO:0000256" key="5">
    <source>
        <dbReference type="SAM" id="MobiDB-lite"/>
    </source>
</evidence>
<evidence type="ECO:0000313" key="8">
    <source>
        <dbReference type="Proteomes" id="UP000298030"/>
    </source>
</evidence>
<gene>
    <name evidence="7" type="ORF">FA13DRAFT_1664856</name>
</gene>
<feature type="region of interest" description="Disordered" evidence="5">
    <location>
        <begin position="1"/>
        <end position="139"/>
    </location>
</feature>
<feature type="compositionally biased region" description="Polar residues" evidence="5">
    <location>
        <begin position="104"/>
        <end position="117"/>
    </location>
</feature>
<dbReference type="InterPro" id="IPR029191">
    <property type="entry name" value="Uds1"/>
</dbReference>
<dbReference type="GO" id="GO:0007030">
    <property type="term" value="P:Golgi organization"/>
    <property type="evidence" value="ECO:0007669"/>
    <property type="project" value="TreeGrafter"/>
</dbReference>
<protein>
    <recommendedName>
        <fullName evidence="6">Up-regulated during septation protein 1 domain-containing protein</fullName>
    </recommendedName>
</protein>
<feature type="coiled-coil region" evidence="4">
    <location>
        <begin position="364"/>
        <end position="547"/>
    </location>
</feature>
<evidence type="ECO:0000313" key="7">
    <source>
        <dbReference type="EMBL" id="TEB30126.1"/>
    </source>
</evidence>
<feature type="domain" description="Up-regulated during septation protein 1" evidence="6">
    <location>
        <begin position="158"/>
        <end position="270"/>
    </location>
</feature>
<evidence type="ECO:0000256" key="2">
    <source>
        <dbReference type="ARBA" id="ARBA00023034"/>
    </source>
</evidence>
<keyword evidence="8" id="KW-1185">Reference proteome</keyword>
<evidence type="ECO:0000256" key="3">
    <source>
        <dbReference type="ARBA" id="ARBA00023054"/>
    </source>
</evidence>
<reference evidence="7 8" key="1">
    <citation type="journal article" date="2019" name="Nat. Ecol. Evol.">
        <title>Megaphylogeny resolves global patterns of mushroom evolution.</title>
        <authorList>
            <person name="Varga T."/>
            <person name="Krizsan K."/>
            <person name="Foldi C."/>
            <person name="Dima B."/>
            <person name="Sanchez-Garcia M."/>
            <person name="Sanchez-Ramirez S."/>
            <person name="Szollosi G.J."/>
            <person name="Szarkandi J.G."/>
            <person name="Papp V."/>
            <person name="Albert L."/>
            <person name="Andreopoulos W."/>
            <person name="Angelini C."/>
            <person name="Antonin V."/>
            <person name="Barry K.W."/>
            <person name="Bougher N.L."/>
            <person name="Buchanan P."/>
            <person name="Buyck B."/>
            <person name="Bense V."/>
            <person name="Catcheside P."/>
            <person name="Chovatia M."/>
            <person name="Cooper J."/>
            <person name="Damon W."/>
            <person name="Desjardin D."/>
            <person name="Finy P."/>
            <person name="Geml J."/>
            <person name="Haridas S."/>
            <person name="Hughes K."/>
            <person name="Justo A."/>
            <person name="Karasinski D."/>
            <person name="Kautmanova I."/>
            <person name="Kiss B."/>
            <person name="Kocsube S."/>
            <person name="Kotiranta H."/>
            <person name="LaButti K.M."/>
            <person name="Lechner B.E."/>
            <person name="Liimatainen K."/>
            <person name="Lipzen A."/>
            <person name="Lukacs Z."/>
            <person name="Mihaltcheva S."/>
            <person name="Morgado L.N."/>
            <person name="Niskanen T."/>
            <person name="Noordeloos M.E."/>
            <person name="Ohm R.A."/>
            <person name="Ortiz-Santana B."/>
            <person name="Ovrebo C."/>
            <person name="Racz N."/>
            <person name="Riley R."/>
            <person name="Savchenko A."/>
            <person name="Shiryaev A."/>
            <person name="Soop K."/>
            <person name="Spirin V."/>
            <person name="Szebenyi C."/>
            <person name="Tomsovsky M."/>
            <person name="Tulloss R.E."/>
            <person name="Uehling J."/>
            <person name="Grigoriev I.V."/>
            <person name="Vagvolgyi C."/>
            <person name="Papp T."/>
            <person name="Martin F.M."/>
            <person name="Miettinen O."/>
            <person name="Hibbett D.S."/>
            <person name="Nagy L.G."/>
        </authorList>
    </citation>
    <scope>NUCLEOTIDE SEQUENCE [LARGE SCALE GENOMIC DNA]</scope>
    <source>
        <strain evidence="7 8">FP101781</strain>
    </source>
</reference>
<comment type="caution">
    <text evidence="7">The sequence shown here is derived from an EMBL/GenBank/DDBJ whole genome shotgun (WGS) entry which is preliminary data.</text>
</comment>
<feature type="compositionally biased region" description="Polar residues" evidence="5">
    <location>
        <begin position="283"/>
        <end position="297"/>
    </location>
</feature>
<evidence type="ECO:0000256" key="4">
    <source>
        <dbReference type="SAM" id="Coils"/>
    </source>
</evidence>
<keyword evidence="3 4" id="KW-0175">Coiled coil</keyword>
<feature type="region of interest" description="Disordered" evidence="5">
    <location>
        <begin position="698"/>
        <end position="734"/>
    </location>
</feature>
<keyword evidence="2" id="KW-0333">Golgi apparatus</keyword>
<feature type="region of interest" description="Disordered" evidence="5">
    <location>
        <begin position="616"/>
        <end position="650"/>
    </location>
</feature>
<feature type="compositionally biased region" description="Basic and acidic residues" evidence="5">
    <location>
        <begin position="616"/>
        <end position="628"/>
    </location>
</feature>
<feature type="compositionally biased region" description="Basic and acidic residues" evidence="5">
    <location>
        <begin position="67"/>
        <end position="82"/>
    </location>
</feature>
<dbReference type="Pfam" id="PF15456">
    <property type="entry name" value="Uds1"/>
    <property type="match status" value="1"/>
</dbReference>
<dbReference type="AlphaFoldDB" id="A0A4Y7T7G6"/>
<organism evidence="7 8">
    <name type="scientific">Coprinellus micaceus</name>
    <name type="common">Glistening ink-cap mushroom</name>
    <name type="synonym">Coprinus micaceus</name>
    <dbReference type="NCBI Taxonomy" id="71717"/>
    <lineage>
        <taxon>Eukaryota</taxon>
        <taxon>Fungi</taxon>
        <taxon>Dikarya</taxon>
        <taxon>Basidiomycota</taxon>
        <taxon>Agaricomycotina</taxon>
        <taxon>Agaricomycetes</taxon>
        <taxon>Agaricomycetidae</taxon>
        <taxon>Agaricales</taxon>
        <taxon>Agaricineae</taxon>
        <taxon>Psathyrellaceae</taxon>
        <taxon>Coprinellus</taxon>
    </lineage>
</organism>
<evidence type="ECO:0000256" key="1">
    <source>
        <dbReference type="ARBA" id="ARBA00004555"/>
    </source>
</evidence>
<dbReference type="GO" id="GO:0005794">
    <property type="term" value="C:Golgi apparatus"/>
    <property type="evidence" value="ECO:0007669"/>
    <property type="project" value="UniProtKB-SubCell"/>
</dbReference>